<organism evidence="2 3">
    <name type="scientific">Amphritea balenae</name>
    <dbReference type="NCBI Taxonomy" id="452629"/>
    <lineage>
        <taxon>Bacteria</taxon>
        <taxon>Pseudomonadati</taxon>
        <taxon>Pseudomonadota</taxon>
        <taxon>Gammaproteobacteria</taxon>
        <taxon>Oceanospirillales</taxon>
        <taxon>Oceanospirillaceae</taxon>
        <taxon>Amphritea</taxon>
    </lineage>
</organism>
<reference evidence="2 3" key="1">
    <citation type="submission" date="2018-11" db="EMBL/GenBank/DDBJ databases">
        <title>The draft genome sequence of Amphritea balenae JAMM 1525T.</title>
        <authorList>
            <person name="Fang Z."/>
            <person name="Zhang Y."/>
            <person name="Han X."/>
        </authorList>
    </citation>
    <scope>NUCLEOTIDE SEQUENCE [LARGE SCALE GENOMIC DNA]</scope>
    <source>
        <strain evidence="2 3">JAMM 1525</strain>
    </source>
</reference>
<evidence type="ECO:0000259" key="1">
    <source>
        <dbReference type="Pfam" id="PF14252"/>
    </source>
</evidence>
<accession>A0A3P1SLN5</accession>
<evidence type="ECO:0000313" key="3">
    <source>
        <dbReference type="Proteomes" id="UP000267535"/>
    </source>
</evidence>
<dbReference type="AlphaFoldDB" id="A0A3P1SLN5"/>
<dbReference type="NCBIfam" id="NF012209">
    <property type="entry name" value="LEPR-8K"/>
    <property type="match status" value="1"/>
</dbReference>
<protein>
    <submittedName>
        <fullName evidence="2">DUF4347 domain-containing protein</fullName>
    </submittedName>
</protein>
<name>A0A3P1SLN5_9GAMM</name>
<dbReference type="OrthoDB" id="6089850at2"/>
<dbReference type="EMBL" id="RQXV01000008">
    <property type="protein sequence ID" value="RRC98173.1"/>
    <property type="molecule type" value="Genomic_DNA"/>
</dbReference>
<evidence type="ECO:0000313" key="2">
    <source>
        <dbReference type="EMBL" id="RRC98173.1"/>
    </source>
</evidence>
<feature type="domain" description="DUF4347" evidence="1">
    <location>
        <begin position="77"/>
        <end position="232"/>
    </location>
</feature>
<dbReference type="InterPro" id="IPR053786">
    <property type="entry name" value="LEPRxLL_CS"/>
</dbReference>
<dbReference type="Pfam" id="PF14252">
    <property type="entry name" value="DUF4347"/>
    <property type="match status" value="1"/>
</dbReference>
<dbReference type="Gene3D" id="2.60.40.2700">
    <property type="match status" value="5"/>
</dbReference>
<dbReference type="Gene3D" id="2.60.120.260">
    <property type="entry name" value="Galactose-binding domain-like"/>
    <property type="match status" value="1"/>
</dbReference>
<comment type="caution">
    <text evidence="2">The sequence shown here is derived from an EMBL/GenBank/DDBJ whole genome shotgun (WGS) entry which is preliminary data.</text>
</comment>
<proteinExistence type="predicted"/>
<dbReference type="InterPro" id="IPR025592">
    <property type="entry name" value="DUF4347"/>
</dbReference>
<feature type="non-terminal residue" evidence="2">
    <location>
        <position position="1049"/>
    </location>
</feature>
<sequence length="1049" mass="110552">MKSRIRSQKKQLMIETLESRIMYSADLLVGFIDEPVSSGSEVKLADEAVTLLDRTYQQQDAVVSDTADELQGNRSELVVIDSRTPDFQFIIDNLASDGDRQFHVVLLEAGDDGIQKIGETLATGQSFSALHIISHSDGDSILLGSDQLDLDRAQAESEHLRAWAGGFTDDADLLIYGCNLAGGGAGQQLITTLAGLLDVDVAASDDLTGSQLMGGDWDLEYQIGEISTEVAVVNGIQWSGLLANVAPVLSGSNDLNGIDEDPVLNDGTLVSDLISGHFSDSDGPASGIAVVGVDNTNGDWQYSTDGGANWLSFGNLDQTSALLLAADGSSYIRFVPDSDWNGTVADGITFHAWDQTSGTAGGTADLSPDTDTFLDQFSNPPSYSNDHGTVSWSGAWVENDSAGPGGENNGNLKVKQGQLEIVPKTTGDYIYRQADLTGATSATLSFSYINTMSNAHLIELQVSDDGGANFTAIESFSTGSNFGLGTISTDVSAYIDNEFQLRFYVANGVNGNPNDNLNIDDVQIEFIHNTAIGGETAFSSAAFSSDIMVNPVNDDPTGLPVIIGPVEEDLTLNVDTSAIDDADGVGSFSYQWLRNGSVISGATQASYQLGDADVGQRISVQVSYTDGHSTPEQLVSLETAAVTNINDDPTGLPQIIGDAEEDETLIVDTSLIDDADGLGSFSYQWLRNGSVISGAILTSYQLGDADVGQRISVQVSYTDGHSTPEQLVSLETAAVVNINDDPTGLPLIIGPAEEDQTLNVDTSAIDDADGLGSFSYQWLRNGSVISGAILTSYQLGDADVGQRISVQVSYTDGHSTPEQLVSLETAAVANINDDPTGLPLIIGPVEEDQILNVDISAIDDADGLGSYSYQWLRNGSVISGAILTSYQLGDADVGQRISVQVSYTDGHSTPEQLVSLETAAVVNINDDPTGLPLIIGPAEEDQTLNVDTSAIDDADGLGSFSYQWLRNGSVISGAILTSYQLGDADVGQRISVQVSYTDGHSTPEQLVSLETAAVANINDDPTGLPLIIGPVEEDQILNVDISAIDDADG</sequence>
<dbReference type="RefSeq" id="WP_124926754.1">
    <property type="nucleotide sequence ID" value="NZ_RQXV01000008.1"/>
</dbReference>
<dbReference type="Proteomes" id="UP000267535">
    <property type="component" value="Unassembled WGS sequence"/>
</dbReference>
<gene>
    <name evidence="2" type="ORF">EHS89_13820</name>
</gene>
<keyword evidence="3" id="KW-1185">Reference proteome</keyword>